<dbReference type="EMBL" id="HACG01005681">
    <property type="protein sequence ID" value="CEK52546.1"/>
    <property type="molecule type" value="Transcribed_RNA"/>
</dbReference>
<sequence length="86" mass="9844">MTSKVSMHQQHQIGIHKTSLYFITMTVHSSTIYNECNSNHHSMGDKILQFGMQQFISKSHVTEVMSKENHNKKVAGHTSNMKIVRS</sequence>
<name>A0A0B6Y9Q0_9EUPU</name>
<protein>
    <submittedName>
        <fullName evidence="1">Uncharacterized protein</fullName>
    </submittedName>
</protein>
<accession>A0A0B6Y9Q0</accession>
<organism evidence="1">
    <name type="scientific">Arion vulgaris</name>
    <dbReference type="NCBI Taxonomy" id="1028688"/>
    <lineage>
        <taxon>Eukaryota</taxon>
        <taxon>Metazoa</taxon>
        <taxon>Spiralia</taxon>
        <taxon>Lophotrochozoa</taxon>
        <taxon>Mollusca</taxon>
        <taxon>Gastropoda</taxon>
        <taxon>Heterobranchia</taxon>
        <taxon>Euthyneura</taxon>
        <taxon>Panpulmonata</taxon>
        <taxon>Eupulmonata</taxon>
        <taxon>Stylommatophora</taxon>
        <taxon>Helicina</taxon>
        <taxon>Arionoidea</taxon>
        <taxon>Arionidae</taxon>
        <taxon>Arion</taxon>
    </lineage>
</organism>
<reference evidence="1" key="1">
    <citation type="submission" date="2014-12" db="EMBL/GenBank/DDBJ databases">
        <title>Insight into the proteome of Arion vulgaris.</title>
        <authorList>
            <person name="Aradska J."/>
            <person name="Bulat T."/>
            <person name="Smidak R."/>
            <person name="Sarate P."/>
            <person name="Gangsoo J."/>
            <person name="Sialana F."/>
            <person name="Bilban M."/>
            <person name="Lubec G."/>
        </authorList>
    </citation>
    <scope>NUCLEOTIDE SEQUENCE</scope>
    <source>
        <tissue evidence="1">Skin</tissue>
    </source>
</reference>
<dbReference type="AlphaFoldDB" id="A0A0B6Y9Q0"/>
<evidence type="ECO:0000313" key="1">
    <source>
        <dbReference type="EMBL" id="CEK52546.1"/>
    </source>
</evidence>
<gene>
    <name evidence="1" type="primary">ORF17178</name>
</gene>
<proteinExistence type="predicted"/>